<keyword evidence="1" id="KW-0812">Transmembrane</keyword>
<dbReference type="GO" id="GO:0016776">
    <property type="term" value="F:phosphotransferase activity, phosphate group as acceptor"/>
    <property type="evidence" value="ECO:0007669"/>
    <property type="project" value="UniProtKB-UniRule"/>
</dbReference>
<reference evidence="3 4" key="2">
    <citation type="submission" date="2020-02" db="EMBL/GenBank/DDBJ databases">
        <title>The new genus of Enterobacteriales.</title>
        <authorList>
            <person name="Kim I.S."/>
        </authorList>
    </citation>
    <scope>NUCLEOTIDE SEQUENCE [LARGE SCALE GENOMIC DNA]</scope>
    <source>
        <strain evidence="3 4">SAP-6</strain>
    </source>
</reference>
<dbReference type="SMART" id="SM00014">
    <property type="entry name" value="acidPPc"/>
    <property type="match status" value="1"/>
</dbReference>
<gene>
    <name evidence="1" type="primary">lpxT</name>
    <name evidence="3" type="ORF">GRH90_23930</name>
</gene>
<comment type="pathway">
    <text evidence="1">Bacterial outer membrane biogenesis; lipopolysaccharide biosynthesis.</text>
</comment>
<comment type="similarity">
    <text evidence="1">Belongs to the LpxT phosphotransferase family.</text>
</comment>
<feature type="domain" description="Phosphatidic acid phosphatase type 2/haloperoxidase" evidence="2">
    <location>
        <begin position="90"/>
        <end position="211"/>
    </location>
</feature>
<dbReference type="UniPathway" id="UPA00030"/>
<dbReference type="GO" id="GO:0009245">
    <property type="term" value="P:lipid A biosynthetic process"/>
    <property type="evidence" value="ECO:0007669"/>
    <property type="project" value="UniProtKB-UniRule"/>
</dbReference>
<dbReference type="GO" id="GO:0009103">
    <property type="term" value="P:lipopolysaccharide biosynthetic process"/>
    <property type="evidence" value="ECO:0007669"/>
    <property type="project" value="UniProtKB-UniRule"/>
</dbReference>
<dbReference type="InterPro" id="IPR036938">
    <property type="entry name" value="PAP2/HPO_sf"/>
</dbReference>
<comment type="subcellular location">
    <subcellularLocation>
        <location evidence="1">Cell inner membrane</location>
        <topology evidence="1">Multi-pass membrane protein</topology>
    </subcellularLocation>
    <text evidence="1">Transferase activity takes place on the periplamic side of the inner membrane.</text>
</comment>
<dbReference type="SUPFAM" id="SSF48317">
    <property type="entry name" value="Acid phosphatase/Vanadium-dependent haloperoxidase"/>
    <property type="match status" value="1"/>
</dbReference>
<dbReference type="InterPro" id="IPR032908">
    <property type="entry name" value="LpxT"/>
</dbReference>
<dbReference type="GO" id="GO:0005886">
    <property type="term" value="C:plasma membrane"/>
    <property type="evidence" value="ECO:0007669"/>
    <property type="project" value="UniProtKB-SubCell"/>
</dbReference>
<dbReference type="AlphaFoldDB" id="A0A845SRR5"/>
<name>A0A845SRR5_9GAMM</name>
<keyword evidence="4" id="KW-1185">Reference proteome</keyword>
<keyword evidence="1" id="KW-1003">Cell membrane</keyword>
<feature type="transmembrane region" description="Helical" evidence="1">
    <location>
        <begin position="36"/>
        <end position="57"/>
    </location>
</feature>
<dbReference type="InterPro" id="IPR000326">
    <property type="entry name" value="PAP2/HPO"/>
</dbReference>
<feature type="transmembrane region" description="Helical" evidence="1">
    <location>
        <begin position="6"/>
        <end position="24"/>
    </location>
</feature>
<dbReference type="EMBL" id="WUBS01000022">
    <property type="protein sequence ID" value="NDL65787.1"/>
    <property type="molecule type" value="Genomic_DNA"/>
</dbReference>
<evidence type="ECO:0000313" key="3">
    <source>
        <dbReference type="EMBL" id="NDL65787.1"/>
    </source>
</evidence>
<feature type="transmembrane region" description="Helical" evidence="1">
    <location>
        <begin position="192"/>
        <end position="213"/>
    </location>
</feature>
<dbReference type="EC" id="2.7.4.29" evidence="1"/>
<dbReference type="Pfam" id="PF01569">
    <property type="entry name" value="PAP2"/>
    <property type="match status" value="1"/>
</dbReference>
<feature type="transmembrane region" description="Helical" evidence="1">
    <location>
        <begin position="87"/>
        <end position="107"/>
    </location>
</feature>
<sequence length="243" mass="27248">MRRLSAILMLNILGIALFASWYLPENHGLWLRLDEGIFLYFNHYIAGSHAFAVLLAITNYRAFDLMSLLAMGLLYVHYFLRTPPQRRYQLISIGIVMLLSAVVLNQLGHLLPGSRPSPTVFFQNADGVVRVSQVTGIPTKDASMDSFPGDHGMMLMIFAAYMLRYFGGRAFACGMAILVLFSLPRVMIGAHWFSDIAVGSLSVVLVGLSWWLVTTASDKAVIWCNRRLPGERDRSYQGNINRN</sequence>
<dbReference type="HAMAP" id="MF_01945">
    <property type="entry name" value="Lipid_A_LpxT"/>
    <property type="match status" value="1"/>
</dbReference>
<dbReference type="GO" id="GO:0050380">
    <property type="term" value="F:undecaprenyl-diphosphatase activity"/>
    <property type="evidence" value="ECO:0007669"/>
    <property type="project" value="InterPro"/>
</dbReference>
<dbReference type="RefSeq" id="WP_162368498.1">
    <property type="nucleotide sequence ID" value="NZ_WUBS01000022.1"/>
</dbReference>
<comment type="caution">
    <text evidence="3">The sequence shown here is derived from an EMBL/GenBank/DDBJ whole genome shotgun (WGS) entry which is preliminary data.</text>
</comment>
<dbReference type="Proteomes" id="UP000461443">
    <property type="component" value="Unassembled WGS sequence"/>
</dbReference>
<evidence type="ECO:0000313" key="4">
    <source>
        <dbReference type="Proteomes" id="UP000461443"/>
    </source>
</evidence>
<keyword evidence="1" id="KW-0808">Transferase</keyword>
<proteinExistence type="inferred from homology"/>
<evidence type="ECO:0000259" key="2">
    <source>
        <dbReference type="SMART" id="SM00014"/>
    </source>
</evidence>
<evidence type="ECO:0000256" key="1">
    <source>
        <dbReference type="HAMAP-Rule" id="MF_01945"/>
    </source>
</evidence>
<dbReference type="CDD" id="cd01610">
    <property type="entry name" value="PAP2_like"/>
    <property type="match status" value="1"/>
</dbReference>
<keyword evidence="1" id="KW-0448">Lipopolysaccharide biosynthesis</keyword>
<comment type="catalytic activity">
    <reaction evidence="1">
        <text>an alpha-Kdo-(2-&gt;4)-alpha-Kdo-(2-&gt;6)-lipid A + di-trans,octa-cis-undecaprenyl diphosphate = an alpha-D-Kdo-(2-&gt;4)-alpha-D-Kdo-(2-&gt;6)-lipid A 1-diphosphate + di-trans,octa-cis-undecaprenyl phosphate</text>
        <dbReference type="Rhea" id="RHEA:74291"/>
        <dbReference type="ChEBI" id="CHEBI:58405"/>
        <dbReference type="ChEBI" id="CHEBI:60392"/>
        <dbReference type="ChEBI" id="CHEBI:176431"/>
        <dbReference type="ChEBI" id="CHEBI:193150"/>
        <dbReference type="EC" id="2.7.4.29"/>
    </reaction>
</comment>
<feature type="transmembrane region" description="Helical" evidence="1">
    <location>
        <begin position="153"/>
        <end position="180"/>
    </location>
</feature>
<keyword evidence="1" id="KW-0997">Cell inner membrane</keyword>
<comment type="function">
    <text evidence="1">Involved in the modification of the lipid A domain of lipopolysaccharides (LPS). Transfers a phosphate group from undecaprenyl pyrophosphate (C55-PP) to lipid A to form lipid A 1-diphosphate. Contributes to the recycling of undecaprenyl phosphate (C55-P).</text>
</comment>
<keyword evidence="1" id="KW-0472">Membrane</keyword>
<keyword evidence="1" id="KW-1133">Transmembrane helix</keyword>
<organism evidence="3 4">
    <name type="scientific">Acerihabitans arboris</name>
    <dbReference type="NCBI Taxonomy" id="2691583"/>
    <lineage>
        <taxon>Bacteria</taxon>
        <taxon>Pseudomonadati</taxon>
        <taxon>Pseudomonadota</taxon>
        <taxon>Gammaproteobacteria</taxon>
        <taxon>Enterobacterales</taxon>
        <taxon>Pectobacteriaceae</taxon>
        <taxon>Acerihabitans</taxon>
    </lineage>
</organism>
<reference evidence="3 4" key="1">
    <citation type="submission" date="2019-12" db="EMBL/GenBank/DDBJ databases">
        <authorList>
            <person name="Lee S.D."/>
        </authorList>
    </citation>
    <scope>NUCLEOTIDE SEQUENCE [LARGE SCALE GENOMIC DNA]</scope>
    <source>
        <strain evidence="3 4">SAP-6</strain>
    </source>
</reference>
<accession>A0A845SRR5</accession>
<protein>
    <recommendedName>
        <fullName evidence="1">Lipid A 1-diphosphate synthase</fullName>
        <ecNumber evidence="1">2.7.4.29</ecNumber>
    </recommendedName>
    <alternativeName>
        <fullName evidence="1">Kdo(2)-lipid A phosphotransferase</fullName>
    </alternativeName>
    <alternativeName>
        <fullName evidence="1">Undecaprenyl pyrophosphate:lipid A 1-phosphate phosphotransferase</fullName>
    </alternativeName>
</protein>
<dbReference type="GO" id="GO:0043165">
    <property type="term" value="P:Gram-negative-bacterium-type cell outer membrane assembly"/>
    <property type="evidence" value="ECO:0007669"/>
    <property type="project" value="InterPro"/>
</dbReference>
<feature type="transmembrane region" description="Helical" evidence="1">
    <location>
        <begin position="63"/>
        <end position="80"/>
    </location>
</feature>